<dbReference type="AlphaFoldDB" id="G8BPL7"/>
<dbReference type="eggNOG" id="ENOG502SA02">
    <property type="taxonomic scope" value="Eukaryota"/>
</dbReference>
<reference evidence="2 3" key="1">
    <citation type="journal article" date="2011" name="Proc. Natl. Acad. Sci. U.S.A.">
        <title>Evolutionary erosion of yeast sex chromosomes by mating-type switching accidents.</title>
        <authorList>
            <person name="Gordon J.L."/>
            <person name="Armisen D."/>
            <person name="Proux-Wera E."/>
            <person name="Oheigeartaigh S.S."/>
            <person name="Byrne K.P."/>
            <person name="Wolfe K.H."/>
        </authorList>
    </citation>
    <scope>NUCLEOTIDE SEQUENCE [LARGE SCALE GENOMIC DNA]</scope>
    <source>
        <strain evidence="3">ATCC 24235 / CBS 4417 / NBRC 1672 / NRRL Y-8282 / UCD 70-5</strain>
    </source>
</reference>
<evidence type="ECO:0000256" key="1">
    <source>
        <dbReference type="SAM" id="Phobius"/>
    </source>
</evidence>
<keyword evidence="1" id="KW-0812">Transmembrane</keyword>
<keyword evidence="1" id="KW-0472">Membrane</keyword>
<accession>G8BPL7</accession>
<dbReference type="GeneID" id="11534851"/>
<feature type="transmembrane region" description="Helical" evidence="1">
    <location>
        <begin position="68"/>
        <end position="89"/>
    </location>
</feature>
<name>G8BPL7_TETPH</name>
<protein>
    <submittedName>
        <fullName evidence="2">Uncharacterized protein</fullName>
    </submittedName>
</protein>
<dbReference type="OrthoDB" id="4065731at2759"/>
<proteinExistence type="predicted"/>
<feature type="transmembrane region" description="Helical" evidence="1">
    <location>
        <begin position="12"/>
        <end position="31"/>
    </location>
</feature>
<dbReference type="Proteomes" id="UP000005666">
    <property type="component" value="Chromosome 2"/>
</dbReference>
<gene>
    <name evidence="2" type="primary">TPHA0B02760</name>
    <name evidence="2" type="ordered locus">TPHA_0B02760</name>
</gene>
<sequence>MANDLEIQIQTLITAFVSYLINVIQISIPFITQFSNAHPTLFLGIISVIIMYVAIRIILSIWSILKRLFYVSLFIFAFLIYLRGIDQFFNNDVPFLYNLVLQDKDLETIIIQSCAYLSSTSVTSSTLLYKFLKSKVVEYISQL</sequence>
<dbReference type="OMA" id="TCIGIYM"/>
<keyword evidence="1" id="KW-1133">Transmembrane helix</keyword>
<dbReference type="HOGENOM" id="CLU_142431_0_0_1"/>
<organism evidence="2 3">
    <name type="scientific">Tetrapisispora phaffii (strain ATCC 24235 / CBS 4417 / NBRC 1672 / NRRL Y-8282 / UCD 70-5)</name>
    <name type="common">Yeast</name>
    <name type="synonym">Fabospora phaffii</name>
    <dbReference type="NCBI Taxonomy" id="1071381"/>
    <lineage>
        <taxon>Eukaryota</taxon>
        <taxon>Fungi</taxon>
        <taxon>Dikarya</taxon>
        <taxon>Ascomycota</taxon>
        <taxon>Saccharomycotina</taxon>
        <taxon>Saccharomycetes</taxon>
        <taxon>Saccharomycetales</taxon>
        <taxon>Saccharomycetaceae</taxon>
        <taxon>Tetrapisispora</taxon>
    </lineage>
</organism>
<evidence type="ECO:0000313" key="3">
    <source>
        <dbReference type="Proteomes" id="UP000005666"/>
    </source>
</evidence>
<evidence type="ECO:0000313" key="2">
    <source>
        <dbReference type="EMBL" id="CCE61948.1"/>
    </source>
</evidence>
<feature type="transmembrane region" description="Helical" evidence="1">
    <location>
        <begin position="37"/>
        <end position="59"/>
    </location>
</feature>
<dbReference type="EMBL" id="HE612857">
    <property type="protein sequence ID" value="CCE61948.1"/>
    <property type="molecule type" value="Genomic_DNA"/>
</dbReference>
<dbReference type="RefSeq" id="XP_003684382.1">
    <property type="nucleotide sequence ID" value="XM_003684334.1"/>
</dbReference>
<dbReference type="KEGG" id="tpf:TPHA_0B02760"/>
<keyword evidence="3" id="KW-1185">Reference proteome</keyword>